<sequence>MVTPRGSVFRTMRRHLPPALALAYQAAGQGAHEETARGATVRLSDGREVVDFGSYGVAFLGHGEPRIVEAVAAQLRAMPAATRALASPPVVAFAAELQRRCGPGLDRVWLGSDGADAVEAAVKLARRATGRLRVLAVHGAFHGKTLGALALTHAPVYREGLEPLLCHVTHIDPGDPEAVAREVAQGDVAALIVEPVQGEGGVRPLDPETVARWAADARAASAFVISDEIQTGLYRCGPFAVAVDRGWQPDAVLFGKALGGGVMPLSALVATAELYDPLIDEAAWHSSTFGGNPLACAAGLAALTVADELADRGARLGAELGAALTAVASAHPGVVTEVRGMGLLWGLDLRPDVADTVLAALPQHGLLVSRCLSAPHTLRLLPPLATTDAEASLALAALDAALTEAGAP</sequence>
<comment type="similarity">
    <text evidence="5">Belongs to the class-III pyridoxal-phosphate-dependent aminotransferase family.</text>
</comment>
<dbReference type="OrthoDB" id="4166987at2"/>
<evidence type="ECO:0000256" key="2">
    <source>
        <dbReference type="ARBA" id="ARBA00022576"/>
    </source>
</evidence>
<organism evidence="6 7">
    <name type="scientific">Actinocorallia herbida</name>
    <dbReference type="NCBI Taxonomy" id="58109"/>
    <lineage>
        <taxon>Bacteria</taxon>
        <taxon>Bacillati</taxon>
        <taxon>Actinomycetota</taxon>
        <taxon>Actinomycetes</taxon>
        <taxon>Streptosporangiales</taxon>
        <taxon>Thermomonosporaceae</taxon>
        <taxon>Actinocorallia</taxon>
    </lineage>
</organism>
<dbReference type="GO" id="GO:0042802">
    <property type="term" value="F:identical protein binding"/>
    <property type="evidence" value="ECO:0007669"/>
    <property type="project" value="TreeGrafter"/>
</dbReference>
<dbReference type="InterPro" id="IPR015421">
    <property type="entry name" value="PyrdxlP-dep_Trfase_major"/>
</dbReference>
<dbReference type="InterPro" id="IPR049704">
    <property type="entry name" value="Aminotrans_3_PPA_site"/>
</dbReference>
<dbReference type="PROSITE" id="PS00600">
    <property type="entry name" value="AA_TRANSFER_CLASS_3"/>
    <property type="match status" value="1"/>
</dbReference>
<dbReference type="InterPro" id="IPR015424">
    <property type="entry name" value="PyrdxlP-dep_Trfase"/>
</dbReference>
<dbReference type="Gene3D" id="3.90.1150.10">
    <property type="entry name" value="Aspartate Aminotransferase, domain 1"/>
    <property type="match status" value="1"/>
</dbReference>
<keyword evidence="2 6" id="KW-0032">Aminotransferase</keyword>
<evidence type="ECO:0000313" key="7">
    <source>
        <dbReference type="Proteomes" id="UP000272400"/>
    </source>
</evidence>
<dbReference type="Gene3D" id="3.40.640.10">
    <property type="entry name" value="Type I PLP-dependent aspartate aminotransferase-like (Major domain)"/>
    <property type="match status" value="1"/>
</dbReference>
<evidence type="ECO:0000256" key="4">
    <source>
        <dbReference type="ARBA" id="ARBA00022898"/>
    </source>
</evidence>
<dbReference type="PIRSF" id="PIRSF000521">
    <property type="entry name" value="Transaminase_4ab_Lys_Orn"/>
    <property type="match status" value="1"/>
</dbReference>
<protein>
    <submittedName>
        <fullName evidence="6">Acetylornithine aminotransferase</fullName>
    </submittedName>
</protein>
<gene>
    <name evidence="6" type="ORF">EDD29_8561</name>
</gene>
<dbReference type="AlphaFoldDB" id="A0A3N1DBC7"/>
<dbReference type="Pfam" id="PF00202">
    <property type="entry name" value="Aminotran_3"/>
    <property type="match status" value="1"/>
</dbReference>
<dbReference type="GO" id="GO:0008483">
    <property type="term" value="F:transaminase activity"/>
    <property type="evidence" value="ECO:0007669"/>
    <property type="project" value="UniProtKB-KW"/>
</dbReference>
<evidence type="ECO:0000256" key="1">
    <source>
        <dbReference type="ARBA" id="ARBA00001933"/>
    </source>
</evidence>
<dbReference type="EMBL" id="RJKE01000001">
    <property type="protein sequence ID" value="ROO90822.1"/>
    <property type="molecule type" value="Genomic_DNA"/>
</dbReference>
<proteinExistence type="inferred from homology"/>
<keyword evidence="3 6" id="KW-0808">Transferase</keyword>
<name>A0A3N1DBC7_9ACTN</name>
<dbReference type="SUPFAM" id="SSF53383">
    <property type="entry name" value="PLP-dependent transferases"/>
    <property type="match status" value="1"/>
</dbReference>
<dbReference type="InterPro" id="IPR015422">
    <property type="entry name" value="PyrdxlP-dep_Trfase_small"/>
</dbReference>
<dbReference type="InterPro" id="IPR050103">
    <property type="entry name" value="Class-III_PLP-dep_AT"/>
</dbReference>
<keyword evidence="4 5" id="KW-0663">Pyridoxal phosphate</keyword>
<dbReference type="PANTHER" id="PTHR11986:SF79">
    <property type="entry name" value="ACETYLORNITHINE AMINOTRANSFERASE, MITOCHONDRIAL"/>
    <property type="match status" value="1"/>
</dbReference>
<dbReference type="SMR" id="A0A3N1DBC7"/>
<dbReference type="FunFam" id="3.40.640.10:FF:000004">
    <property type="entry name" value="Acetylornithine aminotransferase"/>
    <property type="match status" value="1"/>
</dbReference>
<accession>A0A3N1DBC7</accession>
<reference evidence="6 7" key="1">
    <citation type="submission" date="2018-11" db="EMBL/GenBank/DDBJ databases">
        <title>Sequencing the genomes of 1000 actinobacteria strains.</title>
        <authorList>
            <person name="Klenk H.-P."/>
        </authorList>
    </citation>
    <scope>NUCLEOTIDE SEQUENCE [LARGE SCALE GENOMIC DNA]</scope>
    <source>
        <strain evidence="6 7">DSM 44254</strain>
    </source>
</reference>
<evidence type="ECO:0000256" key="3">
    <source>
        <dbReference type="ARBA" id="ARBA00022679"/>
    </source>
</evidence>
<keyword evidence="7" id="KW-1185">Reference proteome</keyword>
<dbReference type="GO" id="GO:0030170">
    <property type="term" value="F:pyridoxal phosphate binding"/>
    <property type="evidence" value="ECO:0007669"/>
    <property type="project" value="InterPro"/>
</dbReference>
<dbReference type="InterPro" id="IPR005814">
    <property type="entry name" value="Aminotrans_3"/>
</dbReference>
<comment type="caution">
    <text evidence="6">The sequence shown here is derived from an EMBL/GenBank/DDBJ whole genome shotgun (WGS) entry which is preliminary data.</text>
</comment>
<evidence type="ECO:0000256" key="5">
    <source>
        <dbReference type="RuleBase" id="RU003560"/>
    </source>
</evidence>
<evidence type="ECO:0000313" key="6">
    <source>
        <dbReference type="EMBL" id="ROO90822.1"/>
    </source>
</evidence>
<dbReference type="RefSeq" id="WP_123669724.1">
    <property type="nucleotide sequence ID" value="NZ_RJKE01000001.1"/>
</dbReference>
<dbReference type="PANTHER" id="PTHR11986">
    <property type="entry name" value="AMINOTRANSFERASE CLASS III"/>
    <property type="match status" value="1"/>
</dbReference>
<comment type="cofactor">
    <cofactor evidence="1">
        <name>pyridoxal 5'-phosphate</name>
        <dbReference type="ChEBI" id="CHEBI:597326"/>
    </cofactor>
</comment>
<dbReference type="Proteomes" id="UP000272400">
    <property type="component" value="Unassembled WGS sequence"/>
</dbReference>